<dbReference type="Pfam" id="PF10896">
    <property type="entry name" value="DUF2714"/>
    <property type="match status" value="1"/>
</dbReference>
<gene>
    <name evidence="1" type="ORF">GCW_03655</name>
</gene>
<dbReference type="RefSeq" id="WP_011883435.1">
    <property type="nucleotide sequence ID" value="NC_023030.2"/>
</dbReference>
<protein>
    <recommendedName>
        <fullName evidence="3">DUF2714 domain-containing protein</fullName>
    </recommendedName>
</protein>
<reference evidence="1 2" key="1">
    <citation type="journal article" date="2011" name="PLoS ONE">
        <title>Core proteome of the minimal cell: comparative proteomics of three mollicute species.</title>
        <authorList>
            <person name="Fisunov G.Y."/>
            <person name="Alexeev D.G."/>
            <person name="Bazaleev N.A."/>
            <person name="Ladygina V.G."/>
            <person name="Galyamina M.A."/>
            <person name="Kondratov I.G."/>
            <person name="Zhukova N.A."/>
            <person name="Serebryakova M.V."/>
            <person name="Demina I.A."/>
            <person name="Govorun V.M."/>
        </authorList>
    </citation>
    <scope>NUCLEOTIDE SEQUENCE [LARGE SCALE GENOMIC DNA]</scope>
    <source>
        <strain evidence="1 2">S6</strain>
    </source>
</reference>
<dbReference type="HOGENOM" id="CLU_119972_0_0_14"/>
<evidence type="ECO:0008006" key="3">
    <source>
        <dbReference type="Google" id="ProtNLM"/>
    </source>
</evidence>
<accession>A0A0F6CLD3</accession>
<evidence type="ECO:0000313" key="2">
    <source>
        <dbReference type="Proteomes" id="UP000018735"/>
    </source>
</evidence>
<organism evidence="1 2">
    <name type="scientific">Mycoplasmoides gallisepticum S6</name>
    <dbReference type="NCBI Taxonomy" id="1006581"/>
    <lineage>
        <taxon>Bacteria</taxon>
        <taxon>Bacillati</taxon>
        <taxon>Mycoplasmatota</taxon>
        <taxon>Mycoplasmoidales</taxon>
        <taxon>Mycoplasmoidaceae</taxon>
        <taxon>Mycoplasmoides</taxon>
    </lineage>
</organism>
<dbReference type="eggNOG" id="ENOG5030MSY">
    <property type="taxonomic scope" value="Bacteria"/>
</dbReference>
<proteinExistence type="predicted"/>
<sequence>MKNKNKNNTVQEEIIETSYPSLVQHEDFVEFSQLFNTALLQTNTDESSPQAKLFIEKLKQAVANHLQIVFDSFIISWTKNIRFSFTKLIPAVTTVESSQTDGVNLRSDLTENGHLKLLAERFNLLMNHQLFDEHKIVEVVDGIIVYRSKETNQLKVVFSKEIINA</sequence>
<dbReference type="EMBL" id="CP006916">
    <property type="protein sequence ID" value="AHB99905.1"/>
    <property type="molecule type" value="Genomic_DNA"/>
</dbReference>
<dbReference type="InterPro" id="IPR021222">
    <property type="entry name" value="DUF2714"/>
</dbReference>
<evidence type="ECO:0000313" key="1">
    <source>
        <dbReference type="EMBL" id="AHB99905.1"/>
    </source>
</evidence>
<dbReference type="KEGG" id="mgz:GCW_03655"/>
<dbReference type="Proteomes" id="UP000018735">
    <property type="component" value="Chromosome"/>
</dbReference>
<name>A0A0F6CLD3_MYCGL</name>
<dbReference type="AlphaFoldDB" id="A0A0F6CLD3"/>